<sequence>EHYNAMCAYMAHMNATAYRYSPYPFYPMYPPGYPSETEEYSGYSSSDEMAYYGQMFMNQRAQQQNSEKNTITPNTDSTSDEGEICRNSDVDLKSNEQLNTLKSIKSVPNINIYNETDNPQIKGNVQSESEEDDDDEDEEEDDDDESEYGSEASNHLSVIIEES</sequence>
<feature type="compositionally biased region" description="Polar residues" evidence="1">
    <location>
        <begin position="108"/>
        <end position="126"/>
    </location>
</feature>
<evidence type="ECO:0000256" key="1">
    <source>
        <dbReference type="SAM" id="MobiDB-lite"/>
    </source>
</evidence>
<name>A0A170VIW8_TRIIF</name>
<feature type="compositionally biased region" description="Acidic residues" evidence="1">
    <location>
        <begin position="128"/>
        <end position="148"/>
    </location>
</feature>
<protein>
    <submittedName>
        <fullName evidence="2">Protein piccolo-like protein</fullName>
    </submittedName>
</protein>
<feature type="region of interest" description="Disordered" evidence="1">
    <location>
        <begin position="58"/>
        <end position="85"/>
    </location>
</feature>
<dbReference type="AlphaFoldDB" id="A0A170VIW8"/>
<accession>A0A170VIW8</accession>
<evidence type="ECO:0000313" key="2">
    <source>
        <dbReference type="EMBL" id="JAR96692.1"/>
    </source>
</evidence>
<organism evidence="2">
    <name type="scientific">Triatoma infestans</name>
    <name type="common">Assassin bug</name>
    <dbReference type="NCBI Taxonomy" id="30076"/>
    <lineage>
        <taxon>Eukaryota</taxon>
        <taxon>Metazoa</taxon>
        <taxon>Ecdysozoa</taxon>
        <taxon>Arthropoda</taxon>
        <taxon>Hexapoda</taxon>
        <taxon>Insecta</taxon>
        <taxon>Pterygota</taxon>
        <taxon>Neoptera</taxon>
        <taxon>Paraneoptera</taxon>
        <taxon>Hemiptera</taxon>
        <taxon>Heteroptera</taxon>
        <taxon>Panheteroptera</taxon>
        <taxon>Cimicomorpha</taxon>
        <taxon>Reduviidae</taxon>
        <taxon>Triatominae</taxon>
        <taxon>Triatoma</taxon>
    </lineage>
</organism>
<reference evidence="2" key="1">
    <citation type="submission" date="2016-04" db="EMBL/GenBank/DDBJ databases">
        <authorList>
            <person name="Calderon-Fernandez G.M.Sr."/>
        </authorList>
    </citation>
    <scope>NUCLEOTIDE SEQUENCE</scope>
    <source>
        <strain evidence="2">Int1</strain>
        <tissue evidence="2">Integument</tissue>
    </source>
</reference>
<feature type="compositionally biased region" description="Polar residues" evidence="1">
    <location>
        <begin position="58"/>
        <end position="77"/>
    </location>
</feature>
<reference evidence="2" key="2">
    <citation type="journal article" date="2017" name="J. Med. Entomol.">
        <title>Transcriptome Analysis of the Triatoma infestans (Hemiptera: Reduviidae) Integument.</title>
        <authorList>
            <person name="Calderon-Fernandez G.M."/>
            <person name="Moriconi D.E."/>
            <person name="Dulbecco A.B."/>
            <person name="Juarez M.P."/>
        </authorList>
    </citation>
    <scope>NUCLEOTIDE SEQUENCE</scope>
    <source>
        <strain evidence="2">Int1</strain>
        <tissue evidence="2">Integument</tissue>
    </source>
</reference>
<feature type="non-terminal residue" evidence="2">
    <location>
        <position position="1"/>
    </location>
</feature>
<feature type="non-terminal residue" evidence="2">
    <location>
        <position position="163"/>
    </location>
</feature>
<proteinExistence type="predicted"/>
<feature type="region of interest" description="Disordered" evidence="1">
    <location>
        <begin position="108"/>
        <end position="163"/>
    </location>
</feature>
<dbReference type="EMBL" id="GEMB01006657">
    <property type="protein sequence ID" value="JAR96692.1"/>
    <property type="molecule type" value="Transcribed_RNA"/>
</dbReference>